<dbReference type="Proteomes" id="UP001497644">
    <property type="component" value="Chromosome 4"/>
</dbReference>
<dbReference type="Pfam" id="PF13606">
    <property type="entry name" value="Ank_3"/>
    <property type="match status" value="1"/>
</dbReference>
<keyword evidence="2 3" id="KW-0040">ANK repeat</keyword>
<dbReference type="PANTHER" id="PTHR24171">
    <property type="entry name" value="ANKYRIN REPEAT DOMAIN-CONTAINING PROTEIN 39-RELATED"/>
    <property type="match status" value="1"/>
</dbReference>
<feature type="repeat" description="ANK" evidence="3">
    <location>
        <begin position="296"/>
        <end position="328"/>
    </location>
</feature>
<feature type="repeat" description="ANK" evidence="3">
    <location>
        <begin position="136"/>
        <end position="169"/>
    </location>
</feature>
<feature type="repeat" description="ANK" evidence="3">
    <location>
        <begin position="226"/>
        <end position="258"/>
    </location>
</feature>
<proteinExistence type="predicted"/>
<protein>
    <recommendedName>
        <fullName evidence="6">PRANC domain-containing protein</fullName>
    </recommendedName>
</protein>
<evidence type="ECO:0000256" key="3">
    <source>
        <dbReference type="PROSITE-ProRule" id="PRU00023"/>
    </source>
</evidence>
<dbReference type="EMBL" id="OZ034827">
    <property type="protein sequence ID" value="CAL1682578.1"/>
    <property type="molecule type" value="Genomic_DNA"/>
</dbReference>
<feature type="repeat" description="ANK" evidence="3">
    <location>
        <begin position="70"/>
        <end position="102"/>
    </location>
</feature>
<dbReference type="PROSITE" id="PS50088">
    <property type="entry name" value="ANK_REPEAT"/>
    <property type="match status" value="9"/>
</dbReference>
<feature type="repeat" description="ANK" evidence="3">
    <location>
        <begin position="103"/>
        <end position="135"/>
    </location>
</feature>
<keyword evidence="5" id="KW-1185">Reference proteome</keyword>
<gene>
    <name evidence="4" type="ORF">LPLAT_LOCUS8480</name>
</gene>
<feature type="repeat" description="ANK" evidence="3">
    <location>
        <begin position="193"/>
        <end position="225"/>
    </location>
</feature>
<feature type="repeat" description="ANK" evidence="3">
    <location>
        <begin position="36"/>
        <end position="68"/>
    </location>
</feature>
<organism evidence="4 5">
    <name type="scientific">Lasius platythorax</name>
    <dbReference type="NCBI Taxonomy" id="488582"/>
    <lineage>
        <taxon>Eukaryota</taxon>
        <taxon>Metazoa</taxon>
        <taxon>Ecdysozoa</taxon>
        <taxon>Arthropoda</taxon>
        <taxon>Hexapoda</taxon>
        <taxon>Insecta</taxon>
        <taxon>Pterygota</taxon>
        <taxon>Neoptera</taxon>
        <taxon>Endopterygota</taxon>
        <taxon>Hymenoptera</taxon>
        <taxon>Apocrita</taxon>
        <taxon>Aculeata</taxon>
        <taxon>Formicoidea</taxon>
        <taxon>Formicidae</taxon>
        <taxon>Formicinae</taxon>
        <taxon>Lasius</taxon>
        <taxon>Lasius</taxon>
    </lineage>
</organism>
<accession>A0AAV2NRR4</accession>
<feature type="repeat" description="ANK" evidence="3">
    <location>
        <begin position="263"/>
        <end position="295"/>
    </location>
</feature>
<evidence type="ECO:0000313" key="5">
    <source>
        <dbReference type="Proteomes" id="UP001497644"/>
    </source>
</evidence>
<dbReference type="AlphaFoldDB" id="A0AAV2NRR4"/>
<name>A0AAV2NRR4_9HYME</name>
<keyword evidence="1" id="KW-0677">Repeat</keyword>
<dbReference type="PRINTS" id="PR01415">
    <property type="entry name" value="ANKYRIN"/>
</dbReference>
<evidence type="ECO:0000256" key="1">
    <source>
        <dbReference type="ARBA" id="ARBA00022737"/>
    </source>
</evidence>
<dbReference type="SUPFAM" id="SSF48403">
    <property type="entry name" value="Ankyrin repeat"/>
    <property type="match status" value="1"/>
</dbReference>
<dbReference type="Pfam" id="PF12796">
    <property type="entry name" value="Ank_2"/>
    <property type="match status" value="3"/>
</dbReference>
<evidence type="ECO:0008006" key="6">
    <source>
        <dbReference type="Google" id="ProtNLM"/>
    </source>
</evidence>
<dbReference type="Gene3D" id="1.25.40.20">
    <property type="entry name" value="Ankyrin repeat-containing domain"/>
    <property type="match status" value="5"/>
</dbReference>
<dbReference type="SMART" id="SM00248">
    <property type="entry name" value="ANK"/>
    <property type="match status" value="9"/>
</dbReference>
<evidence type="ECO:0000256" key="2">
    <source>
        <dbReference type="ARBA" id="ARBA00023043"/>
    </source>
</evidence>
<reference evidence="4" key="1">
    <citation type="submission" date="2024-04" db="EMBL/GenBank/DDBJ databases">
        <authorList>
            <consortium name="Molecular Ecology Group"/>
        </authorList>
    </citation>
    <scope>NUCLEOTIDE SEQUENCE</scope>
</reference>
<dbReference type="InterPro" id="IPR036770">
    <property type="entry name" value="Ankyrin_rpt-contain_sf"/>
</dbReference>
<sequence length="538" mass="60426">MDDQYISYSLISAVRDGRLERVRELISFFDLSHSQAGYVLLCDAVENKHIEVSKLLLTNGSRVNSKNKTPSNTPLHFAVLNGDIEIVKLLLDSDANIDAKNQYGRTPFHNAVENKKMEIIELLLNRGADVNARNSNSITPLHLAVEKGNNEEIIKLLLSRGANVDAKGYLQNVEHLLKHGAHVNSAYTSTSREGYTPLHLAVEKGSEEIIKLLLSRGANVDAKGIDGITSLHIAAERGYLQIVEHLLKRGAHVNSVYTSTSREGYTPLHLAVEKDSEEIIKLLLSRGANVDAKGKDGITSLHIAVERGYLQIVEHLLKHGAYVNFAYTSTSREGYTPLHLAVETGHENVVKLLLEYGANVDYYNPNCCEIIDEILKHHIVKIKTANLYVSRKNLLSIDSNYEIRDFQNKCEKEMASMRSEKIGSSNTIFYDIVTKSINQIAILLENKNIVQILRSDDYKIKFPIYASMIDSHFRRGGRRKELLEQVNKNCYSIFPEMPYICTQKVLSYLSDEDLRILIDVCQSTNVSSSDTNIDDVVL</sequence>
<dbReference type="PROSITE" id="PS50297">
    <property type="entry name" value="ANK_REP_REGION"/>
    <property type="match status" value="8"/>
</dbReference>
<dbReference type="InterPro" id="IPR002110">
    <property type="entry name" value="Ankyrin_rpt"/>
</dbReference>
<evidence type="ECO:0000313" key="4">
    <source>
        <dbReference type="EMBL" id="CAL1682578.1"/>
    </source>
</evidence>
<feature type="repeat" description="ANK" evidence="3">
    <location>
        <begin position="333"/>
        <end position="365"/>
    </location>
</feature>